<keyword evidence="5" id="KW-0547">Nucleotide-binding</keyword>
<dbReference type="PROSITE" id="PS50893">
    <property type="entry name" value="ABC_TRANSPORTER_2"/>
    <property type="match status" value="2"/>
</dbReference>
<feature type="domain" description="ABC transporter" evidence="9">
    <location>
        <begin position="1"/>
        <end position="241"/>
    </location>
</feature>
<evidence type="ECO:0000259" key="9">
    <source>
        <dbReference type="PROSITE" id="PS50893"/>
    </source>
</evidence>
<keyword evidence="7" id="KW-0472">Membrane</keyword>
<dbReference type="SMART" id="SM00382">
    <property type="entry name" value="AAA"/>
    <property type="match status" value="2"/>
</dbReference>
<organism evidence="10">
    <name type="scientific">Micromonospora carbonacea</name>
    <dbReference type="NCBI Taxonomy" id="47853"/>
    <lineage>
        <taxon>Bacteria</taxon>
        <taxon>Bacillati</taxon>
        <taxon>Actinomycetota</taxon>
        <taxon>Actinomycetes</taxon>
        <taxon>Micromonosporales</taxon>
        <taxon>Micromonosporaceae</taxon>
        <taxon>Micromonospora</taxon>
    </lineage>
</organism>
<sequence>MHLQDVVITHGGRTLVDVADLHLPRGEAVTIVGESGSGKSLLAHAVMGTLAAGLTARGRVTIDGTGYDLAERSARRRLWGRVMALLPQEPVLALDPTMRVRGQVAEGAPAFRSDRRSAYHAAEQLLGTLGVGDAARSYPHTLSGGMAQRVAFAAATVGGARILIADEPSKGLDTHAREELADLLRQHVTGDGVLLTITHDLDLARRLGGQVLVMREAAIVERGTAEQVLTNPSHAYTQRLLAAEPSRWQHPWVSATGSPPADEPHAPFLIQADRVTKGYGKRDLFSDVTLTIRPGQRLALAGPSGSGKTTLGNVLLRLLPPDAGKVVHAADLGGGRLQKLYQDPAVAFPSRVPIIVGLRDVLRRHRPEPGRLEKLMGAMRLSEDLLHRPPGQVSGGELQRVAIIRAMLLDPLLIFADEPTSRLDLVTQEETMCALMEQVDRSRCALLLVTHDLALANAVAHDVLTATTPPADPVRQGHAGQLGSSSSTPPVHARK</sequence>
<dbReference type="Pfam" id="PF00005">
    <property type="entry name" value="ABC_tran"/>
    <property type="match status" value="2"/>
</dbReference>
<gene>
    <name evidence="10" type="ORF">HZU44_12275</name>
</gene>
<protein>
    <submittedName>
        <fullName evidence="10">ABC transporter ATP-binding protein</fullName>
    </submittedName>
</protein>
<evidence type="ECO:0000256" key="6">
    <source>
        <dbReference type="ARBA" id="ARBA00022840"/>
    </source>
</evidence>
<keyword evidence="4" id="KW-1003">Cell membrane</keyword>
<dbReference type="GO" id="GO:0016887">
    <property type="term" value="F:ATP hydrolysis activity"/>
    <property type="evidence" value="ECO:0007669"/>
    <property type="project" value="InterPro"/>
</dbReference>
<comment type="subcellular location">
    <subcellularLocation>
        <location evidence="1">Cell membrane</location>
        <topology evidence="1">Peripheral membrane protein</topology>
    </subcellularLocation>
</comment>
<feature type="region of interest" description="Disordered" evidence="8">
    <location>
        <begin position="467"/>
        <end position="495"/>
    </location>
</feature>
<feature type="domain" description="ABC transporter" evidence="9">
    <location>
        <begin position="270"/>
        <end position="493"/>
    </location>
</feature>
<dbReference type="InterPro" id="IPR017871">
    <property type="entry name" value="ABC_transporter-like_CS"/>
</dbReference>
<dbReference type="SUPFAM" id="SSF52540">
    <property type="entry name" value="P-loop containing nucleoside triphosphate hydrolases"/>
    <property type="match status" value="2"/>
</dbReference>
<comment type="similarity">
    <text evidence="2">Belongs to the ABC transporter superfamily.</text>
</comment>
<evidence type="ECO:0000256" key="5">
    <source>
        <dbReference type="ARBA" id="ARBA00022741"/>
    </source>
</evidence>
<dbReference type="PANTHER" id="PTHR43297:SF7">
    <property type="entry name" value="D,D-DIPEPTIDE TRANSPORT ATP-BINDING PROTEIN DDPD-RELATED"/>
    <property type="match status" value="1"/>
</dbReference>
<proteinExistence type="inferred from homology"/>
<dbReference type="Gene3D" id="3.40.50.300">
    <property type="entry name" value="P-loop containing nucleotide triphosphate hydrolases"/>
    <property type="match status" value="2"/>
</dbReference>
<dbReference type="InterPro" id="IPR003593">
    <property type="entry name" value="AAA+_ATPase"/>
</dbReference>
<dbReference type="PROSITE" id="PS00211">
    <property type="entry name" value="ABC_TRANSPORTER_1"/>
    <property type="match status" value="2"/>
</dbReference>
<evidence type="ECO:0000256" key="1">
    <source>
        <dbReference type="ARBA" id="ARBA00004202"/>
    </source>
</evidence>
<evidence type="ECO:0000256" key="4">
    <source>
        <dbReference type="ARBA" id="ARBA00022475"/>
    </source>
</evidence>
<evidence type="ECO:0000256" key="3">
    <source>
        <dbReference type="ARBA" id="ARBA00022448"/>
    </source>
</evidence>
<keyword evidence="6 10" id="KW-0067">ATP-binding</keyword>
<accession>A0A7D6GGJ9</accession>
<dbReference type="GO" id="GO:0005886">
    <property type="term" value="C:plasma membrane"/>
    <property type="evidence" value="ECO:0007669"/>
    <property type="project" value="UniProtKB-SubCell"/>
</dbReference>
<dbReference type="InterPro" id="IPR027417">
    <property type="entry name" value="P-loop_NTPase"/>
</dbReference>
<dbReference type="AlphaFoldDB" id="A0A7D6GGJ9"/>
<evidence type="ECO:0000256" key="8">
    <source>
        <dbReference type="SAM" id="MobiDB-lite"/>
    </source>
</evidence>
<dbReference type="PANTHER" id="PTHR43297">
    <property type="entry name" value="OLIGOPEPTIDE TRANSPORT ATP-BINDING PROTEIN APPD"/>
    <property type="match status" value="1"/>
</dbReference>
<dbReference type="GO" id="GO:0005524">
    <property type="term" value="F:ATP binding"/>
    <property type="evidence" value="ECO:0007669"/>
    <property type="project" value="UniProtKB-KW"/>
</dbReference>
<name>A0A7D6GGJ9_9ACTN</name>
<dbReference type="InterPro" id="IPR050388">
    <property type="entry name" value="ABC_Ni/Peptide_Import"/>
</dbReference>
<evidence type="ECO:0000256" key="7">
    <source>
        <dbReference type="ARBA" id="ARBA00023136"/>
    </source>
</evidence>
<evidence type="ECO:0000256" key="2">
    <source>
        <dbReference type="ARBA" id="ARBA00005417"/>
    </source>
</evidence>
<evidence type="ECO:0000313" key="10">
    <source>
        <dbReference type="EMBL" id="QLK01365.1"/>
    </source>
</evidence>
<keyword evidence="3" id="KW-0813">Transport</keyword>
<dbReference type="InterPro" id="IPR003439">
    <property type="entry name" value="ABC_transporter-like_ATP-bd"/>
</dbReference>
<reference evidence="10" key="1">
    <citation type="submission" date="2020-08" db="EMBL/GenBank/DDBJ databases">
        <title>A bifunctional nitrone conjugated secondary metabolite targeting the ribosome.</title>
        <authorList>
            <person name="Limbrick E.M."/>
            <person name="Graf M."/>
            <person name="Derewacz D.K."/>
            <person name="Nguyen F."/>
            <person name="Spraggins J.M."/>
            <person name="Wieland M."/>
            <person name="Ynigez-Gutierrez A.E."/>
            <person name="Reisman B.J."/>
            <person name="Zinshteyn B."/>
            <person name="McCulloch K."/>
            <person name="Iverson T.M."/>
            <person name="Green R."/>
            <person name="Wilson D.N."/>
            <person name="Bachmann B.O."/>
        </authorList>
    </citation>
    <scope>NUCLEOTIDE SEQUENCE</scope>
    <source>
        <strain evidence="10">Africana</strain>
    </source>
</reference>
<dbReference type="EMBL" id="CP058905">
    <property type="protein sequence ID" value="QLK01365.1"/>
    <property type="molecule type" value="Genomic_DNA"/>
</dbReference>